<accession>A4CCD1</accession>
<dbReference type="EMBL" id="AAOH01000005">
    <property type="protein sequence ID" value="EAR28018.1"/>
    <property type="molecule type" value="Genomic_DNA"/>
</dbReference>
<evidence type="ECO:0000313" key="2">
    <source>
        <dbReference type="EMBL" id="EAR28018.1"/>
    </source>
</evidence>
<comment type="caution">
    <text evidence="2">The sequence shown here is derived from an EMBL/GenBank/DDBJ whole genome shotgun (WGS) entry which is preliminary data.</text>
</comment>
<dbReference type="STRING" id="87626.PTD2_19390"/>
<reference evidence="2 3" key="1">
    <citation type="submission" date="2006-02" db="EMBL/GenBank/DDBJ databases">
        <authorList>
            <person name="Moran M.A."/>
            <person name="Kjelleberg S."/>
            <person name="Egan S."/>
            <person name="Saunders N."/>
            <person name="Thomas T."/>
            <person name="Ferriera S."/>
            <person name="Johnson J."/>
            <person name="Kravitz S."/>
            <person name="Halpern A."/>
            <person name="Remington K."/>
            <person name="Beeson K."/>
            <person name="Tran B."/>
            <person name="Rogers Y.-H."/>
            <person name="Friedman R."/>
            <person name="Venter J.C."/>
        </authorList>
    </citation>
    <scope>NUCLEOTIDE SEQUENCE [LARGE SCALE GENOMIC DNA]</scope>
    <source>
        <strain evidence="2 3">D2</strain>
    </source>
</reference>
<protein>
    <submittedName>
        <fullName evidence="2">Uncharacterized protein</fullName>
    </submittedName>
</protein>
<evidence type="ECO:0000313" key="3">
    <source>
        <dbReference type="Proteomes" id="UP000006201"/>
    </source>
</evidence>
<dbReference type="Proteomes" id="UP000006201">
    <property type="component" value="Unassembled WGS sequence"/>
</dbReference>
<evidence type="ECO:0000256" key="1">
    <source>
        <dbReference type="SAM" id="Phobius"/>
    </source>
</evidence>
<feature type="transmembrane region" description="Helical" evidence="1">
    <location>
        <begin position="7"/>
        <end position="24"/>
    </location>
</feature>
<keyword evidence="1" id="KW-0812">Transmembrane</keyword>
<keyword evidence="1" id="KW-0472">Membrane</keyword>
<gene>
    <name evidence="2" type="ORF">PTD2_19390</name>
</gene>
<organism evidence="2 3">
    <name type="scientific">Pseudoalteromonas tunicata D2</name>
    <dbReference type="NCBI Taxonomy" id="87626"/>
    <lineage>
        <taxon>Bacteria</taxon>
        <taxon>Pseudomonadati</taxon>
        <taxon>Pseudomonadota</taxon>
        <taxon>Gammaproteobacteria</taxon>
        <taxon>Alteromonadales</taxon>
        <taxon>Pseudoalteromonadaceae</taxon>
        <taxon>Pseudoalteromonas</taxon>
    </lineage>
</organism>
<proteinExistence type="predicted"/>
<dbReference type="AlphaFoldDB" id="A4CCD1"/>
<dbReference type="HOGENOM" id="CLU_3256695_0_0_6"/>
<keyword evidence="1" id="KW-1133">Transmembrane helix</keyword>
<name>A4CCD1_9GAMM</name>
<sequence length="42" mass="4912">METKDKANIFFIIITFLKKLALVYELQLNQTSFCGKVARFLD</sequence>
<keyword evidence="3" id="KW-1185">Reference proteome</keyword>